<comment type="caution">
    <text evidence="2">The sequence shown here is derived from an EMBL/GenBank/DDBJ whole genome shotgun (WGS) entry which is preliminary data.</text>
</comment>
<protein>
    <submittedName>
        <fullName evidence="2">Uncharacterized protein</fullName>
    </submittedName>
</protein>
<feature type="compositionally biased region" description="Acidic residues" evidence="1">
    <location>
        <begin position="59"/>
        <end position="70"/>
    </location>
</feature>
<evidence type="ECO:0000256" key="1">
    <source>
        <dbReference type="SAM" id="MobiDB-lite"/>
    </source>
</evidence>
<accession>A0AAV9JEZ6</accession>
<sequence length="175" mass="18994">MASEVNAMELPLVDRTTVATTENTRTRARADTPGKLTKEAAMAEGNDEASDTESSFDFCESESETGDDLETPSNATSPHVTNCTASAALCLAGGEGTMGDIMTLVAEAEESTAEQFTQGEEQKVSKTEQHAPITLRKHLLAQQADYEAHIGLIQLKGREERLDERERGLNSFRRS</sequence>
<organism evidence="2 3">
    <name type="scientific">Oleoguttula mirabilis</name>
    <dbReference type="NCBI Taxonomy" id="1507867"/>
    <lineage>
        <taxon>Eukaryota</taxon>
        <taxon>Fungi</taxon>
        <taxon>Dikarya</taxon>
        <taxon>Ascomycota</taxon>
        <taxon>Pezizomycotina</taxon>
        <taxon>Dothideomycetes</taxon>
        <taxon>Dothideomycetidae</taxon>
        <taxon>Mycosphaerellales</taxon>
        <taxon>Teratosphaeriaceae</taxon>
        <taxon>Oleoguttula</taxon>
    </lineage>
</organism>
<gene>
    <name evidence="2" type="ORF">LTR36_004857</name>
</gene>
<evidence type="ECO:0000313" key="3">
    <source>
        <dbReference type="Proteomes" id="UP001324427"/>
    </source>
</evidence>
<proteinExistence type="predicted"/>
<feature type="region of interest" description="Disordered" evidence="1">
    <location>
        <begin position="1"/>
        <end position="77"/>
    </location>
</feature>
<evidence type="ECO:0000313" key="2">
    <source>
        <dbReference type="EMBL" id="KAK4543824.1"/>
    </source>
</evidence>
<dbReference type="AlphaFoldDB" id="A0AAV9JEZ6"/>
<reference evidence="2 3" key="1">
    <citation type="submission" date="2021-11" db="EMBL/GenBank/DDBJ databases">
        <title>Black yeast isolated from Biological Soil Crust.</title>
        <authorList>
            <person name="Kurbessoian T."/>
        </authorList>
    </citation>
    <scope>NUCLEOTIDE SEQUENCE [LARGE SCALE GENOMIC DNA]</scope>
    <source>
        <strain evidence="2 3">CCFEE 5522</strain>
    </source>
</reference>
<keyword evidence="3" id="KW-1185">Reference proteome</keyword>
<dbReference type="EMBL" id="JAVFHQ010000029">
    <property type="protein sequence ID" value="KAK4543824.1"/>
    <property type="molecule type" value="Genomic_DNA"/>
</dbReference>
<dbReference type="Proteomes" id="UP001324427">
    <property type="component" value="Unassembled WGS sequence"/>
</dbReference>
<feature type="compositionally biased region" description="Basic and acidic residues" evidence="1">
    <location>
        <begin position="24"/>
        <end position="38"/>
    </location>
</feature>
<name>A0AAV9JEZ6_9PEZI</name>